<dbReference type="InterPro" id="IPR033480">
    <property type="entry name" value="sCache_2"/>
</dbReference>
<dbReference type="Pfam" id="PF08269">
    <property type="entry name" value="dCache_2"/>
    <property type="match status" value="1"/>
</dbReference>
<evidence type="ECO:0000256" key="3">
    <source>
        <dbReference type="ARBA" id="ARBA00022692"/>
    </source>
</evidence>
<gene>
    <name evidence="8" type="ORF">IPP58_09660</name>
</gene>
<feature type="signal peptide" evidence="6">
    <location>
        <begin position="1"/>
        <end position="19"/>
    </location>
</feature>
<feature type="domain" description="Single Cache" evidence="7">
    <location>
        <begin position="16"/>
        <end position="103"/>
    </location>
</feature>
<organism evidence="8 9">
    <name type="scientific">Candidatus Geothrix skivensis</name>
    <dbReference type="NCBI Taxonomy" id="2954439"/>
    <lineage>
        <taxon>Bacteria</taxon>
        <taxon>Pseudomonadati</taxon>
        <taxon>Acidobacteriota</taxon>
        <taxon>Holophagae</taxon>
        <taxon>Holophagales</taxon>
        <taxon>Holophagaceae</taxon>
        <taxon>Geothrix</taxon>
    </lineage>
</organism>
<keyword evidence="2" id="KW-1003">Cell membrane</keyword>
<dbReference type="GO" id="GO:0005886">
    <property type="term" value="C:plasma membrane"/>
    <property type="evidence" value="ECO:0007669"/>
    <property type="project" value="UniProtKB-SubCell"/>
</dbReference>
<evidence type="ECO:0000256" key="6">
    <source>
        <dbReference type="SAM" id="SignalP"/>
    </source>
</evidence>
<evidence type="ECO:0000256" key="1">
    <source>
        <dbReference type="ARBA" id="ARBA00004651"/>
    </source>
</evidence>
<keyword evidence="6" id="KW-0732">Signal</keyword>
<proteinExistence type="predicted"/>
<feature type="chain" id="PRO_5039086231" evidence="6">
    <location>
        <begin position="20"/>
        <end position="151"/>
    </location>
</feature>
<dbReference type="Proteomes" id="UP000886657">
    <property type="component" value="Unassembled WGS sequence"/>
</dbReference>
<dbReference type="Gene3D" id="3.30.450.20">
    <property type="entry name" value="PAS domain"/>
    <property type="match status" value="1"/>
</dbReference>
<keyword evidence="5" id="KW-0472">Membrane</keyword>
<comment type="subcellular location">
    <subcellularLocation>
        <location evidence="1">Cell membrane</location>
        <topology evidence="1">Multi-pass membrane protein</topology>
    </subcellularLocation>
</comment>
<accession>A0A9D7SH58</accession>
<keyword evidence="4" id="KW-1133">Transmembrane helix</keyword>
<dbReference type="AlphaFoldDB" id="A0A9D7SH58"/>
<dbReference type="SMART" id="SM01049">
    <property type="entry name" value="Cache_2"/>
    <property type="match status" value="1"/>
</dbReference>
<evidence type="ECO:0000256" key="5">
    <source>
        <dbReference type="ARBA" id="ARBA00023136"/>
    </source>
</evidence>
<comment type="caution">
    <text evidence="8">The sequence shown here is derived from an EMBL/GenBank/DDBJ whole genome shotgun (WGS) entry which is preliminary data.</text>
</comment>
<protein>
    <submittedName>
        <fullName evidence="8">Cache domain-containing protein</fullName>
    </submittedName>
</protein>
<evidence type="ECO:0000259" key="7">
    <source>
        <dbReference type="SMART" id="SM01049"/>
    </source>
</evidence>
<keyword evidence="3" id="KW-0812">Transmembrane</keyword>
<evidence type="ECO:0000313" key="8">
    <source>
        <dbReference type="EMBL" id="MBK9796746.1"/>
    </source>
</evidence>
<name>A0A9D7SH58_9BACT</name>
<sequence>MRTMRAFAVGMLLCSVLSAQEDGNARAEALVKAAIVFAKKNGKDKLLEATNLPNGEFHLKKGDALYLFAYNLQGVCVAHGSRIQLVGLSRYDAKDPDGKYYVREFIHNAKTKGSGWTTYKYPDPKTGKVELKTTFAAIHDDLIICAGAYKE</sequence>
<evidence type="ECO:0000256" key="2">
    <source>
        <dbReference type="ARBA" id="ARBA00022475"/>
    </source>
</evidence>
<evidence type="ECO:0000256" key="4">
    <source>
        <dbReference type="ARBA" id="ARBA00022989"/>
    </source>
</evidence>
<dbReference type="EMBL" id="JADKIO010000006">
    <property type="protein sequence ID" value="MBK9796746.1"/>
    <property type="molecule type" value="Genomic_DNA"/>
</dbReference>
<dbReference type="InterPro" id="IPR004010">
    <property type="entry name" value="Double_Cache_2"/>
</dbReference>
<reference evidence="8" key="1">
    <citation type="submission" date="2020-10" db="EMBL/GenBank/DDBJ databases">
        <title>Connecting structure to function with the recovery of over 1000 high-quality activated sludge metagenome-assembled genomes encoding full-length rRNA genes using long-read sequencing.</title>
        <authorList>
            <person name="Singleton C.M."/>
            <person name="Petriglieri F."/>
            <person name="Kristensen J.M."/>
            <person name="Kirkegaard R.H."/>
            <person name="Michaelsen T.Y."/>
            <person name="Andersen M.H."/>
            <person name="Karst S.M."/>
            <person name="Dueholm M.S."/>
            <person name="Nielsen P.H."/>
            <person name="Albertsen M."/>
        </authorList>
    </citation>
    <scope>NUCLEOTIDE SEQUENCE</scope>
    <source>
        <strain evidence="8">Skiv_18-Q3-R9-52_MAXAC.067</strain>
    </source>
</reference>
<evidence type="ECO:0000313" key="9">
    <source>
        <dbReference type="Proteomes" id="UP000886657"/>
    </source>
</evidence>